<evidence type="ECO:0000313" key="3">
    <source>
        <dbReference type="Proteomes" id="UP000011750"/>
    </source>
</evidence>
<organism evidence="2 3">
    <name type="scientific">Brassica campestris</name>
    <name type="common">Field mustard</name>
    <dbReference type="NCBI Taxonomy" id="3711"/>
    <lineage>
        <taxon>Eukaryota</taxon>
        <taxon>Viridiplantae</taxon>
        <taxon>Streptophyta</taxon>
        <taxon>Embryophyta</taxon>
        <taxon>Tracheophyta</taxon>
        <taxon>Spermatophyta</taxon>
        <taxon>Magnoliopsida</taxon>
        <taxon>eudicotyledons</taxon>
        <taxon>Gunneridae</taxon>
        <taxon>Pentapetalae</taxon>
        <taxon>rosids</taxon>
        <taxon>malvids</taxon>
        <taxon>Brassicales</taxon>
        <taxon>Brassicaceae</taxon>
        <taxon>Brassiceae</taxon>
        <taxon>Brassica</taxon>
    </lineage>
</organism>
<dbReference type="SMR" id="M4CMZ9"/>
<protein>
    <submittedName>
        <fullName evidence="2">Uncharacterized protein</fullName>
    </submittedName>
</protein>
<dbReference type="Proteomes" id="UP000011750">
    <property type="component" value="Chromosome A05"/>
</dbReference>
<evidence type="ECO:0000313" key="2">
    <source>
        <dbReference type="EnsemblPlants" id="Bra005587.1-P"/>
    </source>
</evidence>
<dbReference type="HOGENOM" id="CLU_2944947_0_0_1"/>
<reference evidence="2" key="3">
    <citation type="submission" date="2023-03" db="UniProtKB">
        <authorList>
            <consortium name="EnsemblPlants"/>
        </authorList>
    </citation>
    <scope>IDENTIFICATION</scope>
    <source>
        <strain evidence="2">cv. Chiifu-401-42</strain>
    </source>
</reference>
<reference evidence="2 3" key="1">
    <citation type="journal article" date="2011" name="Nat. Genet.">
        <title>The genome of the mesopolyploid crop species Brassica rapa.</title>
        <authorList>
            <consortium name="Brassica rapa Genome Sequencing Project Consortium"/>
            <person name="Wang X."/>
            <person name="Wang H."/>
            <person name="Wang J."/>
            <person name="Sun R."/>
            <person name="Wu J."/>
            <person name="Liu S."/>
            <person name="Bai Y."/>
            <person name="Mun J.H."/>
            <person name="Bancroft I."/>
            <person name="Cheng F."/>
            <person name="Huang S."/>
            <person name="Li X."/>
            <person name="Hua W."/>
            <person name="Wang J."/>
            <person name="Wang X."/>
            <person name="Freeling M."/>
            <person name="Pires J.C."/>
            <person name="Paterson A.H."/>
            <person name="Chalhoub B."/>
            <person name="Wang B."/>
            <person name="Hayward A."/>
            <person name="Sharpe A.G."/>
            <person name="Park B.S."/>
            <person name="Weisshaar B."/>
            <person name="Liu B."/>
            <person name="Li B."/>
            <person name="Liu B."/>
            <person name="Tong C."/>
            <person name="Song C."/>
            <person name="Duran C."/>
            <person name="Peng C."/>
            <person name="Geng C."/>
            <person name="Koh C."/>
            <person name="Lin C."/>
            <person name="Edwards D."/>
            <person name="Mu D."/>
            <person name="Shen D."/>
            <person name="Soumpourou E."/>
            <person name="Li F."/>
            <person name="Fraser F."/>
            <person name="Conant G."/>
            <person name="Lassalle G."/>
            <person name="King G.J."/>
            <person name="Bonnema G."/>
            <person name="Tang H."/>
            <person name="Wang H."/>
            <person name="Belcram H."/>
            <person name="Zhou H."/>
            <person name="Hirakawa H."/>
            <person name="Abe H."/>
            <person name="Guo H."/>
            <person name="Wang H."/>
            <person name="Jin H."/>
            <person name="Parkin I.A."/>
            <person name="Batley J."/>
            <person name="Kim J.S."/>
            <person name="Just J."/>
            <person name="Li J."/>
            <person name="Xu J."/>
            <person name="Deng J."/>
            <person name="Kim J.A."/>
            <person name="Li J."/>
            <person name="Yu J."/>
            <person name="Meng J."/>
            <person name="Wang J."/>
            <person name="Min J."/>
            <person name="Poulain J."/>
            <person name="Wang J."/>
            <person name="Hatakeyama K."/>
            <person name="Wu K."/>
            <person name="Wang L."/>
            <person name="Fang L."/>
            <person name="Trick M."/>
            <person name="Links M.G."/>
            <person name="Zhao M."/>
            <person name="Jin M."/>
            <person name="Ramchiary N."/>
            <person name="Drou N."/>
            <person name="Berkman P.J."/>
            <person name="Cai Q."/>
            <person name="Huang Q."/>
            <person name="Li R."/>
            <person name="Tabata S."/>
            <person name="Cheng S."/>
            <person name="Zhang S."/>
            <person name="Zhang S."/>
            <person name="Huang S."/>
            <person name="Sato S."/>
            <person name="Sun S."/>
            <person name="Kwon S.J."/>
            <person name="Choi S.R."/>
            <person name="Lee T.H."/>
            <person name="Fan W."/>
            <person name="Zhao X."/>
            <person name="Tan X."/>
            <person name="Xu X."/>
            <person name="Wang Y."/>
            <person name="Qiu Y."/>
            <person name="Yin Y."/>
            <person name="Li Y."/>
            <person name="Du Y."/>
            <person name="Liao Y."/>
            <person name="Lim Y."/>
            <person name="Narusaka Y."/>
            <person name="Wang Y."/>
            <person name="Wang Z."/>
            <person name="Li Z."/>
            <person name="Wang Z."/>
            <person name="Xiong Z."/>
            <person name="Zhang Z."/>
        </authorList>
    </citation>
    <scope>NUCLEOTIDE SEQUENCE [LARGE SCALE GENOMIC DNA]</scope>
    <source>
        <strain evidence="2 3">cv. Chiifu-401-42</strain>
    </source>
</reference>
<dbReference type="Gramene" id="Bra005587.1">
    <property type="protein sequence ID" value="Bra005587.1-P"/>
    <property type="gene ID" value="Bra005587"/>
</dbReference>
<dbReference type="InParanoid" id="M4CMZ9"/>
<proteinExistence type="predicted"/>
<evidence type="ECO:0000256" key="1">
    <source>
        <dbReference type="SAM" id="MobiDB-lite"/>
    </source>
</evidence>
<dbReference type="AlphaFoldDB" id="M4CMZ9"/>
<keyword evidence="3" id="KW-1185">Reference proteome</keyword>
<name>M4CMZ9_BRACM</name>
<feature type="compositionally biased region" description="Basic and acidic residues" evidence="1">
    <location>
        <begin position="50"/>
        <end position="60"/>
    </location>
</feature>
<dbReference type="EnsemblPlants" id="Bra005587.1">
    <property type="protein sequence ID" value="Bra005587.1-P"/>
    <property type="gene ID" value="Bra005587"/>
</dbReference>
<sequence length="60" mass="6868">MKVILSETNEEEEVKVKVKTEDKAVKNEEQNKDVKLEEKMNGEETMDDVENGKEKAREGG</sequence>
<accession>M4CMZ9</accession>
<reference evidence="2 3" key="2">
    <citation type="journal article" date="2018" name="Hortic Res">
        <title>Improved Brassica rapa reference genome by single-molecule sequencing and chromosome conformation capture technologies.</title>
        <authorList>
            <person name="Zhang L."/>
            <person name="Cai X."/>
            <person name="Wu J."/>
            <person name="Liu M."/>
            <person name="Grob S."/>
            <person name="Cheng F."/>
            <person name="Liang J."/>
            <person name="Cai C."/>
            <person name="Liu Z."/>
            <person name="Liu B."/>
            <person name="Wang F."/>
            <person name="Li S."/>
            <person name="Liu F."/>
            <person name="Li X."/>
            <person name="Cheng L."/>
            <person name="Yang W."/>
            <person name="Li M.H."/>
            <person name="Grossniklaus U."/>
            <person name="Zheng H."/>
            <person name="Wang X."/>
        </authorList>
    </citation>
    <scope>NUCLEOTIDE SEQUENCE [LARGE SCALE GENOMIC DNA]</scope>
    <source>
        <strain evidence="2 3">cv. Chiifu-401-42</strain>
    </source>
</reference>
<feature type="region of interest" description="Disordered" evidence="1">
    <location>
        <begin position="23"/>
        <end position="60"/>
    </location>
</feature>
<feature type="compositionally biased region" description="Basic and acidic residues" evidence="1">
    <location>
        <begin position="23"/>
        <end position="42"/>
    </location>
</feature>